<evidence type="ECO:0000313" key="3">
    <source>
        <dbReference type="Proteomes" id="UP000740883"/>
    </source>
</evidence>
<keyword evidence="1" id="KW-0732">Signal</keyword>
<protein>
    <recommendedName>
        <fullName evidence="4">Lipoprotein</fullName>
    </recommendedName>
</protein>
<sequence>MLVLLYLVSMLASFLTCEKELLGFYKENFTKRYKALKFTDDYDLLSLEIMGIKKGVNVCMLREAKLLFREDDIFIYGLVDKENLDKINSFINQNIDDDATRLLLRSFNDRPVFYYDDPLKVSVIYSLKKQVSSKTNNVVAFDFYKGTTELNTTYLKKMLKNTICYAIGSLKV</sequence>
<reference evidence="2 3" key="1">
    <citation type="journal article" date="2020" name="Genome Biol. Evol.">
        <title>Comparative genomics of strictly vertically transmitted, feminizing microsporidia endosymbionts of amphipod crustaceans.</title>
        <authorList>
            <person name="Cormier A."/>
            <person name="Chebbi M.A."/>
            <person name="Giraud I."/>
            <person name="Wattier R."/>
            <person name="Teixeira M."/>
            <person name="Gilbert C."/>
            <person name="Rigaud T."/>
            <person name="Cordaux R."/>
        </authorList>
    </citation>
    <scope>NUCLEOTIDE SEQUENCE [LARGE SCALE GENOMIC DNA]</scope>
    <source>
        <strain evidence="2 3">Ou3-Ou53</strain>
    </source>
</reference>
<evidence type="ECO:0000313" key="2">
    <source>
        <dbReference type="EMBL" id="KAF9763263.1"/>
    </source>
</evidence>
<dbReference type="Proteomes" id="UP000740883">
    <property type="component" value="Unassembled WGS sequence"/>
</dbReference>
<proteinExistence type="predicted"/>
<gene>
    <name evidence="2" type="ORF">NGRA_1383</name>
</gene>
<keyword evidence="3" id="KW-1185">Reference proteome</keyword>
<comment type="caution">
    <text evidence="2">The sequence shown here is derived from an EMBL/GenBank/DDBJ whole genome shotgun (WGS) entry which is preliminary data.</text>
</comment>
<dbReference type="AlphaFoldDB" id="A0A9P6GYI2"/>
<evidence type="ECO:0008006" key="4">
    <source>
        <dbReference type="Google" id="ProtNLM"/>
    </source>
</evidence>
<organism evidence="2 3">
    <name type="scientific">Nosema granulosis</name>
    <dbReference type="NCBI Taxonomy" id="83296"/>
    <lineage>
        <taxon>Eukaryota</taxon>
        <taxon>Fungi</taxon>
        <taxon>Fungi incertae sedis</taxon>
        <taxon>Microsporidia</taxon>
        <taxon>Nosematidae</taxon>
        <taxon>Nosema</taxon>
    </lineage>
</organism>
<dbReference type="EMBL" id="SBJO01000085">
    <property type="protein sequence ID" value="KAF9763263.1"/>
    <property type="molecule type" value="Genomic_DNA"/>
</dbReference>
<evidence type="ECO:0000256" key="1">
    <source>
        <dbReference type="SAM" id="SignalP"/>
    </source>
</evidence>
<name>A0A9P6GYI2_9MICR</name>
<feature type="signal peptide" evidence="1">
    <location>
        <begin position="1"/>
        <end position="17"/>
    </location>
</feature>
<accession>A0A9P6GYI2</accession>
<feature type="chain" id="PRO_5040114731" description="Lipoprotein" evidence="1">
    <location>
        <begin position="18"/>
        <end position="172"/>
    </location>
</feature>